<name>A0A4C1UAB5_EUMVA</name>
<comment type="caution">
    <text evidence="1">The sequence shown here is derived from an EMBL/GenBank/DDBJ whole genome shotgun (WGS) entry which is preliminary data.</text>
</comment>
<dbReference type="Proteomes" id="UP000299102">
    <property type="component" value="Unassembled WGS sequence"/>
</dbReference>
<gene>
    <name evidence="1" type="ORF">EVAR_15681_1</name>
</gene>
<proteinExistence type="predicted"/>
<keyword evidence="2" id="KW-1185">Reference proteome</keyword>
<dbReference type="EMBL" id="BGZK01000146">
    <property type="protein sequence ID" value="GBP23007.1"/>
    <property type="molecule type" value="Genomic_DNA"/>
</dbReference>
<evidence type="ECO:0000313" key="2">
    <source>
        <dbReference type="Proteomes" id="UP000299102"/>
    </source>
</evidence>
<organism evidence="1 2">
    <name type="scientific">Eumeta variegata</name>
    <name type="common">Bagworm moth</name>
    <name type="synonym">Eumeta japonica</name>
    <dbReference type="NCBI Taxonomy" id="151549"/>
    <lineage>
        <taxon>Eukaryota</taxon>
        <taxon>Metazoa</taxon>
        <taxon>Ecdysozoa</taxon>
        <taxon>Arthropoda</taxon>
        <taxon>Hexapoda</taxon>
        <taxon>Insecta</taxon>
        <taxon>Pterygota</taxon>
        <taxon>Neoptera</taxon>
        <taxon>Endopterygota</taxon>
        <taxon>Lepidoptera</taxon>
        <taxon>Glossata</taxon>
        <taxon>Ditrysia</taxon>
        <taxon>Tineoidea</taxon>
        <taxon>Psychidae</taxon>
        <taxon>Oiketicinae</taxon>
        <taxon>Eumeta</taxon>
    </lineage>
</organism>
<evidence type="ECO:0000313" key="1">
    <source>
        <dbReference type="EMBL" id="GBP23007.1"/>
    </source>
</evidence>
<sequence length="132" mass="14333">MVNAAYEHSCSRRKRPSAPRHTYGVNVHAVCETPLLRNSQAISKNKNGPLSAPYACVQSVTIRNPGSQQHVTGLFGRNRMSDGQIDRKGVGSIDHGMALPLLGRLLTDTASADRDIFVSSMESTIKIDGCRL</sequence>
<dbReference type="AlphaFoldDB" id="A0A4C1UAB5"/>
<reference evidence="1 2" key="1">
    <citation type="journal article" date="2019" name="Commun. Biol.">
        <title>The bagworm genome reveals a unique fibroin gene that provides high tensile strength.</title>
        <authorList>
            <person name="Kono N."/>
            <person name="Nakamura H."/>
            <person name="Ohtoshi R."/>
            <person name="Tomita M."/>
            <person name="Numata K."/>
            <person name="Arakawa K."/>
        </authorList>
    </citation>
    <scope>NUCLEOTIDE SEQUENCE [LARGE SCALE GENOMIC DNA]</scope>
</reference>
<accession>A0A4C1UAB5</accession>
<protein>
    <submittedName>
        <fullName evidence="1">Uncharacterized protein</fullName>
    </submittedName>
</protein>